<sequence length="260" mass="28684">MTGRILHERLDGGIVRVVIDNPQRRNAMNNAMWDALGALMREFDADESLRCIVVTGAGEEAFGAGADISEFEENRSTAQKAMRFAERTHATLRAIKDCRHPIVASIRGLCVGGGLEMALCADLRIAAEGARFGIPVKRLGLVVAYEEMQGLVETVGKANTLRILLEGDIFGAEEALRMGLVNHLLPAEGFEDSVMERVRLIAEGAPLVARWHKTFANRLMDGAPLTDEERAQSYACFDTEDFRIGYRAFLEKRKPDFTGT</sequence>
<dbReference type="CDD" id="cd06558">
    <property type="entry name" value="crotonase-like"/>
    <property type="match status" value="1"/>
</dbReference>
<dbReference type="Gene3D" id="3.90.226.10">
    <property type="entry name" value="2-enoyl-CoA Hydratase, Chain A, domain 1"/>
    <property type="match status" value="1"/>
</dbReference>
<dbReference type="InterPro" id="IPR001753">
    <property type="entry name" value="Enoyl-CoA_hydra/iso"/>
</dbReference>
<keyword evidence="2" id="KW-0456">Lyase</keyword>
<dbReference type="PROSITE" id="PS00166">
    <property type="entry name" value="ENOYL_COA_HYDRATASE"/>
    <property type="match status" value="1"/>
</dbReference>
<dbReference type="GO" id="GO:0016829">
    <property type="term" value="F:lyase activity"/>
    <property type="evidence" value="ECO:0007669"/>
    <property type="project" value="UniProtKB-KW"/>
</dbReference>
<keyword evidence="4" id="KW-0413">Isomerase</keyword>
<name>A0A7S8C3I2_9HYPH</name>
<evidence type="ECO:0000256" key="3">
    <source>
        <dbReference type="RuleBase" id="RU003707"/>
    </source>
</evidence>
<dbReference type="InterPro" id="IPR014748">
    <property type="entry name" value="Enoyl-CoA_hydra_C"/>
</dbReference>
<proteinExistence type="inferred from homology"/>
<evidence type="ECO:0000256" key="2">
    <source>
        <dbReference type="ARBA" id="ARBA00023239"/>
    </source>
</evidence>
<evidence type="ECO:0000256" key="1">
    <source>
        <dbReference type="ARBA" id="ARBA00005254"/>
    </source>
</evidence>
<dbReference type="Proteomes" id="UP000593594">
    <property type="component" value="Chromosome"/>
</dbReference>
<dbReference type="KEGG" id="kmn:HW532_08300"/>
<dbReference type="AlphaFoldDB" id="A0A7S8C3I2"/>
<evidence type="ECO:0000313" key="5">
    <source>
        <dbReference type="Proteomes" id="UP000593594"/>
    </source>
</evidence>
<dbReference type="Pfam" id="PF00378">
    <property type="entry name" value="ECH_1"/>
    <property type="match status" value="1"/>
</dbReference>
<dbReference type="InterPro" id="IPR018376">
    <property type="entry name" value="Enoyl-CoA_hyd/isom_CS"/>
</dbReference>
<organism evidence="4 5">
    <name type="scientific">Kaustia mangrovi</name>
    <dbReference type="NCBI Taxonomy" id="2593653"/>
    <lineage>
        <taxon>Bacteria</taxon>
        <taxon>Pseudomonadati</taxon>
        <taxon>Pseudomonadota</taxon>
        <taxon>Alphaproteobacteria</taxon>
        <taxon>Hyphomicrobiales</taxon>
        <taxon>Parvibaculaceae</taxon>
        <taxon>Kaustia</taxon>
    </lineage>
</organism>
<evidence type="ECO:0000313" key="4">
    <source>
        <dbReference type="EMBL" id="QPC42699.1"/>
    </source>
</evidence>
<dbReference type="RefSeq" id="WP_213163936.1">
    <property type="nucleotide sequence ID" value="NZ_CP058214.1"/>
</dbReference>
<gene>
    <name evidence="4" type="ORF">HW532_08300</name>
</gene>
<keyword evidence="5" id="KW-1185">Reference proteome</keyword>
<dbReference type="PANTHER" id="PTHR11941:SF54">
    <property type="entry name" value="ENOYL-COA HYDRATASE, MITOCHONDRIAL"/>
    <property type="match status" value="1"/>
</dbReference>
<dbReference type="SUPFAM" id="SSF52096">
    <property type="entry name" value="ClpP/crotonase"/>
    <property type="match status" value="1"/>
</dbReference>
<dbReference type="InterPro" id="IPR029045">
    <property type="entry name" value="ClpP/crotonase-like_dom_sf"/>
</dbReference>
<dbReference type="Gene3D" id="1.10.12.10">
    <property type="entry name" value="Lyase 2-enoyl-coa Hydratase, Chain A, domain 2"/>
    <property type="match status" value="1"/>
</dbReference>
<protein>
    <submittedName>
        <fullName evidence="4">Enoyl-CoA hydratase/isomerase family protein</fullName>
    </submittedName>
</protein>
<dbReference type="GO" id="GO:0016853">
    <property type="term" value="F:isomerase activity"/>
    <property type="evidence" value="ECO:0007669"/>
    <property type="project" value="UniProtKB-KW"/>
</dbReference>
<accession>A0A7S8C3I2</accession>
<reference evidence="4 5" key="1">
    <citation type="submission" date="2020-06" db="EMBL/GenBank/DDBJ databases">
        <title>Genome sequence of 2 isolates from Red Sea Mangroves.</title>
        <authorList>
            <person name="Sefrji F."/>
            <person name="Michoud G."/>
            <person name="Merlino G."/>
            <person name="Daffonchio D."/>
        </authorList>
    </citation>
    <scope>NUCLEOTIDE SEQUENCE [LARGE SCALE GENOMIC DNA]</scope>
    <source>
        <strain evidence="4 5">R1DC25</strain>
    </source>
</reference>
<comment type="similarity">
    <text evidence="1 3">Belongs to the enoyl-CoA hydratase/isomerase family.</text>
</comment>
<dbReference type="PANTHER" id="PTHR11941">
    <property type="entry name" value="ENOYL-COA HYDRATASE-RELATED"/>
    <property type="match status" value="1"/>
</dbReference>
<dbReference type="EMBL" id="CP058214">
    <property type="protein sequence ID" value="QPC42699.1"/>
    <property type="molecule type" value="Genomic_DNA"/>
</dbReference>
<dbReference type="GO" id="GO:0006635">
    <property type="term" value="P:fatty acid beta-oxidation"/>
    <property type="evidence" value="ECO:0007669"/>
    <property type="project" value="TreeGrafter"/>
</dbReference>